<dbReference type="RefSeq" id="WP_145340219.1">
    <property type="nucleotide sequence ID" value="NZ_CP032706.1"/>
</dbReference>
<dbReference type="EMBL" id="CP032706">
    <property type="protein sequence ID" value="QDY44512.1"/>
    <property type="molecule type" value="Genomic_DNA"/>
</dbReference>
<proteinExistence type="predicted"/>
<dbReference type="KEGG" id="pdis:D8B20_21530"/>
<sequence>MDVFITTAHFSNGKMWLQLSDARVLGVPLASFPRLRDAGAAQLADYELSPRGIHWDALDEDLSLAGLLSAESVQP</sequence>
<accession>A0A518XK01</accession>
<keyword evidence="2" id="KW-1185">Reference proteome</keyword>
<name>A0A518XK01_9GAMM</name>
<dbReference type="InterPro" id="IPR018841">
    <property type="entry name" value="DUF2442"/>
</dbReference>
<dbReference type="Proteomes" id="UP000319411">
    <property type="component" value="Plasmid unnamed4"/>
</dbReference>
<organism evidence="1 2">
    <name type="scientific">Candidatus Pantoea soli</name>
    <dbReference type="NCBI Taxonomy" id="3098669"/>
    <lineage>
        <taxon>Bacteria</taxon>
        <taxon>Pseudomonadati</taxon>
        <taxon>Pseudomonadota</taxon>
        <taxon>Gammaproteobacteria</taxon>
        <taxon>Enterobacterales</taxon>
        <taxon>Erwiniaceae</taxon>
        <taxon>Pantoea</taxon>
    </lineage>
</organism>
<dbReference type="Gene3D" id="3.30.2020.40">
    <property type="entry name" value="Uncharacterised protein PF10387, DUF2442"/>
    <property type="match status" value="1"/>
</dbReference>
<geneLocation type="plasmid" evidence="1 2">
    <name>unnamed4</name>
</geneLocation>
<evidence type="ECO:0000313" key="1">
    <source>
        <dbReference type="EMBL" id="QDY44512.1"/>
    </source>
</evidence>
<protein>
    <submittedName>
        <fullName evidence="1">DUF2442 domain-containing protein</fullName>
    </submittedName>
</protein>
<dbReference type="OrthoDB" id="9807561at2"/>
<gene>
    <name evidence="1" type="ORF">D8B20_21530</name>
</gene>
<dbReference type="AlphaFoldDB" id="A0A518XK01"/>
<dbReference type="Pfam" id="PF10387">
    <property type="entry name" value="DUF2442"/>
    <property type="match status" value="1"/>
</dbReference>
<keyword evidence="1" id="KW-0614">Plasmid</keyword>
<reference evidence="1 2" key="1">
    <citation type="submission" date="2018-10" db="EMBL/GenBank/DDBJ databases">
        <title>Genome Sequencing of Pantoea dispersa DSM 32899.</title>
        <authorList>
            <person name="Nawrath M."/>
            <person name="Ottenheim C."/>
            <person name="Wilm A."/>
            <person name="Zimmermann W."/>
            <person name="Wu J.C."/>
        </authorList>
    </citation>
    <scope>NUCLEOTIDE SEQUENCE [LARGE SCALE GENOMIC DNA]</scope>
    <source>
        <strain evidence="1 2">DSM 32899</strain>
        <plasmid evidence="1 2">unnamed4</plasmid>
    </source>
</reference>
<evidence type="ECO:0000313" key="2">
    <source>
        <dbReference type="Proteomes" id="UP000319411"/>
    </source>
</evidence>